<keyword evidence="1" id="KW-0808">Transferase</keyword>
<dbReference type="RefSeq" id="WP_053413050.1">
    <property type="nucleotide sequence ID" value="NZ_CP006841.1"/>
</dbReference>
<dbReference type="KEGG" id="clw:CLAC_11815"/>
<gene>
    <name evidence="1" type="ORF">CLAC_11815</name>
</gene>
<dbReference type="EMBL" id="CP006841">
    <property type="protein sequence ID" value="ALA68251.1"/>
    <property type="molecule type" value="Genomic_DNA"/>
</dbReference>
<dbReference type="InterPro" id="IPR000801">
    <property type="entry name" value="Esterase-like"/>
</dbReference>
<name>A0A0K2H3I5_9CORY</name>
<dbReference type="InterPro" id="IPR029058">
    <property type="entry name" value="AB_hydrolase_fold"/>
</dbReference>
<accession>A0A0K2H3I5</accession>
<dbReference type="SUPFAM" id="SSF53474">
    <property type="entry name" value="alpha/beta-Hydrolases"/>
    <property type="match status" value="1"/>
</dbReference>
<keyword evidence="2" id="KW-1185">Reference proteome</keyword>
<dbReference type="AlphaFoldDB" id="A0A0K2H3I5"/>
<proteinExistence type="predicted"/>
<evidence type="ECO:0000313" key="2">
    <source>
        <dbReference type="Proteomes" id="UP000058446"/>
    </source>
</evidence>
<dbReference type="STRING" id="1408189.CLAC_11815"/>
<dbReference type="OrthoDB" id="4366784at2"/>
<organism evidence="1 2">
    <name type="scientific">Corynebacterium lactis RW2-5</name>
    <dbReference type="NCBI Taxonomy" id="1408189"/>
    <lineage>
        <taxon>Bacteria</taxon>
        <taxon>Bacillati</taxon>
        <taxon>Actinomycetota</taxon>
        <taxon>Actinomycetes</taxon>
        <taxon>Mycobacteriales</taxon>
        <taxon>Corynebacteriaceae</taxon>
        <taxon>Corynebacterium</taxon>
    </lineage>
</organism>
<dbReference type="Gene3D" id="3.40.50.1820">
    <property type="entry name" value="alpha/beta hydrolase"/>
    <property type="match status" value="1"/>
</dbReference>
<dbReference type="PATRIC" id="fig|1408189.4.peg.2384"/>
<dbReference type="PANTHER" id="PTHR48098:SF1">
    <property type="entry name" value="DIACYLGLYCEROL ACYLTRANSFERASE_MYCOLYLTRANSFERASE AG85A"/>
    <property type="match status" value="1"/>
</dbReference>
<reference evidence="1 2" key="1">
    <citation type="submission" date="2013-10" db="EMBL/GenBank/DDBJ databases">
        <title>Complete genome sequence of Corynebacterium lactis DSM 45799(T), isolated from raw cow milk.</title>
        <authorList>
            <person name="Ruckert C."/>
            <person name="Albersmeier A."/>
            <person name="Lipski A."/>
            <person name="Kalinowski J."/>
        </authorList>
    </citation>
    <scope>NUCLEOTIDE SEQUENCE [LARGE SCALE GENOMIC DNA]</scope>
    <source>
        <strain evidence="1 2">RW2-5</strain>
    </source>
</reference>
<dbReference type="PANTHER" id="PTHR48098">
    <property type="entry name" value="ENTEROCHELIN ESTERASE-RELATED"/>
    <property type="match status" value="1"/>
</dbReference>
<sequence>MSFTAVSRSFMAKVIAALVAVALVIGGVVLATAKDASADPNRDRLRPGCEWDPYNWWVQYCQVHSGVMERDIPVQIKAATGGGDASLYMLDGLYGYNKGASGWIWSGNIAQTFANDNITLVAPAAGDASFYADWNAPAVTRDGVKIQKWETFLTQELPVYLQNEFGVNPSRNAIAGLSMGASAAMSTAARHRDQFKHVTALSGYYQLSNPVVAAGTTAMVATTGVVNPTAMWGLPIPASPERMAHDPSKLFNELQGLPMYISSANGVPSLWSDPEVLKRPVPQLPDTVWRSVMESISRASTQQFERDARAAGLNATFAYSPNGIHSWETWSRDAALARPSILAALGL</sequence>
<evidence type="ECO:0000313" key="1">
    <source>
        <dbReference type="EMBL" id="ALA68251.1"/>
    </source>
</evidence>
<dbReference type="GO" id="GO:0016747">
    <property type="term" value="F:acyltransferase activity, transferring groups other than amino-acyl groups"/>
    <property type="evidence" value="ECO:0007669"/>
    <property type="project" value="TreeGrafter"/>
</dbReference>
<dbReference type="Proteomes" id="UP000058446">
    <property type="component" value="Chromosome"/>
</dbReference>
<dbReference type="Pfam" id="PF00756">
    <property type="entry name" value="Esterase"/>
    <property type="match status" value="1"/>
</dbReference>
<dbReference type="InterPro" id="IPR050583">
    <property type="entry name" value="Mycobacterial_A85_antigen"/>
</dbReference>
<protein>
    <submittedName>
        <fullName evidence="1">Trehalose corynomycolyl transferase B</fullName>
    </submittedName>
</protein>